<evidence type="ECO:0000313" key="3">
    <source>
        <dbReference type="Proteomes" id="UP000032869"/>
    </source>
</evidence>
<accession>A0ABR4V2Z8</accession>
<feature type="region of interest" description="Disordered" evidence="1">
    <location>
        <begin position="82"/>
        <end position="110"/>
    </location>
</feature>
<dbReference type="Proteomes" id="UP000032869">
    <property type="component" value="Unassembled WGS sequence"/>
</dbReference>
<comment type="caution">
    <text evidence="2">The sequence shown here is derived from an EMBL/GenBank/DDBJ whole genome shotgun (WGS) entry which is preliminary data.</text>
</comment>
<proteinExistence type="predicted"/>
<dbReference type="RefSeq" id="WP_052012592.1">
    <property type="nucleotide sequence ID" value="NZ_JAODTE010000003.1"/>
</dbReference>
<evidence type="ECO:0000313" key="2">
    <source>
        <dbReference type="EMBL" id="KFX21748.1"/>
    </source>
</evidence>
<name>A0ABR4V2Z8_9GAMM</name>
<dbReference type="EMBL" id="JQHL01000001">
    <property type="protein sequence ID" value="KFX21748.1"/>
    <property type="molecule type" value="Genomic_DNA"/>
</dbReference>
<feature type="compositionally biased region" description="Polar residues" evidence="1">
    <location>
        <begin position="93"/>
        <end position="104"/>
    </location>
</feature>
<evidence type="ECO:0000256" key="1">
    <source>
        <dbReference type="SAM" id="MobiDB-lite"/>
    </source>
</evidence>
<organism evidence="2 3">
    <name type="scientific">Pectobacterium betavasculorum</name>
    <dbReference type="NCBI Taxonomy" id="55207"/>
    <lineage>
        <taxon>Bacteria</taxon>
        <taxon>Pseudomonadati</taxon>
        <taxon>Pseudomonadota</taxon>
        <taxon>Gammaproteobacteria</taxon>
        <taxon>Enterobacterales</taxon>
        <taxon>Pectobacteriaceae</taxon>
        <taxon>Pectobacterium</taxon>
    </lineage>
</organism>
<sequence length="110" mass="11861">MNDVIIIGGSVAGLAERSPFSTPACRAIASPATRMACSVTITSHRWISAEARQQPVRYPSIRLVSAQAESVSGTIDDFSVLTDDGGSLRTRRPQQQSLSTSLHSPATYWR</sequence>
<keyword evidence="3" id="KW-1185">Reference proteome</keyword>
<reference evidence="2 3" key="1">
    <citation type="submission" date="2014-08" db="EMBL/GenBank/DDBJ databases">
        <title>Genome sequences of NCPPB Pectobacterium isolates.</title>
        <authorList>
            <person name="Glover R.H."/>
            <person name="Sapp M."/>
            <person name="Elphinstone J."/>
        </authorList>
    </citation>
    <scope>NUCLEOTIDE SEQUENCE [LARGE SCALE GENOMIC DNA]</scope>
    <source>
        <strain evidence="2 3">NCPPB 2793</strain>
    </source>
</reference>
<gene>
    <name evidence="2" type="ORF">JV35_00890</name>
</gene>
<protein>
    <submittedName>
        <fullName evidence="2">Uncharacterized protein</fullName>
    </submittedName>
</protein>